<proteinExistence type="predicted"/>
<evidence type="ECO:0000313" key="1">
    <source>
        <dbReference type="EnsemblPlants" id="AVESA.00010b.r2.4CG1263780.1.CDS"/>
    </source>
</evidence>
<accession>A0ACD5WPZ7</accession>
<keyword evidence="2" id="KW-1185">Reference proteome</keyword>
<name>A0ACD5WPZ7_AVESA</name>
<protein>
    <submittedName>
        <fullName evidence="1">Uncharacterized protein</fullName>
    </submittedName>
</protein>
<sequence length="375" mass="40277">MPMIRRSNRHHGDGHKVNKPMPDYLGDQIDEFMMSKRDIHQFLDNQIFEYKVDKNMLDEPIDVHITELKPDITELKPDITSSCLRNGEFVFVGTMSAANDPGMNMSALQPQAQPQPYDPNMQPQSHMVASNAPHQHAPAPQTVSNGFAAPATTAPNRKRGRPRKHDLSATMPLAIMPAPYPASQPWGLRGLAGLVSPQVPPALPPPSTNPTHQVRRRRMAAAGPGAMGIYPEIITIQFGEDIATKVMSFSGNGWAACVMSANGAVSRVTMRQGAYSQEIVTYEGYFEIISLSGSYQPSETGGRCIHRGGLGVLLAGLDGRVFCGGVAGPLTAASPVQVVIGRFPVDDKKKLKRVVTSGTPGASSSTLNGSSGMQA</sequence>
<reference evidence="1" key="2">
    <citation type="submission" date="2025-09" db="UniProtKB">
        <authorList>
            <consortium name="EnsemblPlants"/>
        </authorList>
    </citation>
    <scope>IDENTIFICATION</scope>
</reference>
<organism evidence="1 2">
    <name type="scientific">Avena sativa</name>
    <name type="common">Oat</name>
    <dbReference type="NCBI Taxonomy" id="4498"/>
    <lineage>
        <taxon>Eukaryota</taxon>
        <taxon>Viridiplantae</taxon>
        <taxon>Streptophyta</taxon>
        <taxon>Embryophyta</taxon>
        <taxon>Tracheophyta</taxon>
        <taxon>Spermatophyta</taxon>
        <taxon>Magnoliopsida</taxon>
        <taxon>Liliopsida</taxon>
        <taxon>Poales</taxon>
        <taxon>Poaceae</taxon>
        <taxon>BOP clade</taxon>
        <taxon>Pooideae</taxon>
        <taxon>Poodae</taxon>
        <taxon>Poeae</taxon>
        <taxon>Poeae Chloroplast Group 1 (Aveneae type)</taxon>
        <taxon>Aveninae</taxon>
        <taxon>Avena</taxon>
    </lineage>
</organism>
<evidence type="ECO:0000313" key="2">
    <source>
        <dbReference type="Proteomes" id="UP001732700"/>
    </source>
</evidence>
<dbReference type="EnsemblPlants" id="AVESA.00010b.r2.4CG1263780.1">
    <property type="protein sequence ID" value="AVESA.00010b.r2.4CG1263780.1.CDS"/>
    <property type="gene ID" value="AVESA.00010b.r2.4CG1263780"/>
</dbReference>
<dbReference type="Proteomes" id="UP001732700">
    <property type="component" value="Chromosome 4C"/>
</dbReference>
<reference evidence="1" key="1">
    <citation type="submission" date="2021-05" db="EMBL/GenBank/DDBJ databases">
        <authorList>
            <person name="Scholz U."/>
            <person name="Mascher M."/>
            <person name="Fiebig A."/>
        </authorList>
    </citation>
    <scope>NUCLEOTIDE SEQUENCE [LARGE SCALE GENOMIC DNA]</scope>
</reference>